<dbReference type="Pfam" id="PF11154">
    <property type="entry name" value="DUF2934"/>
    <property type="match status" value="1"/>
</dbReference>
<reference evidence="1 2" key="1">
    <citation type="submission" date="2018-05" db="EMBL/GenBank/DDBJ databases">
        <title>Genomic Encyclopedia of Archaeal and Bacterial Type Strains, Phase II (KMG-II): from individual species to whole genera.</title>
        <authorList>
            <person name="Goeker M."/>
        </authorList>
    </citation>
    <scope>NUCLEOTIDE SEQUENCE [LARGE SCALE GENOMIC DNA]</scope>
    <source>
        <strain evidence="1 2">DSM 22214</strain>
    </source>
</reference>
<dbReference type="EMBL" id="QGGO01000015">
    <property type="protein sequence ID" value="PWK24446.1"/>
    <property type="molecule type" value="Genomic_DNA"/>
</dbReference>
<evidence type="ECO:0000313" key="1">
    <source>
        <dbReference type="EMBL" id="PWK24446.1"/>
    </source>
</evidence>
<sequence>MPYDITMCGGGDCPIKKLCYRYTAEIEGRQDFFGNIPFDFALNNCEHFWKDAQIDAKIRLRAYQIWESSGRNSQTDSVAHWQQAEREFLDSE</sequence>
<dbReference type="RefSeq" id="WP_109743675.1">
    <property type="nucleotide sequence ID" value="NZ_QGGO01000015.1"/>
</dbReference>
<comment type="caution">
    <text evidence="1">The sequence shown here is derived from an EMBL/GenBank/DDBJ whole genome shotgun (WGS) entry which is preliminary data.</text>
</comment>
<dbReference type="OrthoDB" id="487878at2"/>
<name>A0A316E310_9BACT</name>
<protein>
    <submittedName>
        <fullName evidence="1">Uncharacterized protein</fullName>
    </submittedName>
</protein>
<dbReference type="AlphaFoldDB" id="A0A316E310"/>
<keyword evidence="2" id="KW-1185">Reference proteome</keyword>
<dbReference type="InterPro" id="IPR021327">
    <property type="entry name" value="DUF2934"/>
</dbReference>
<dbReference type="Proteomes" id="UP000245489">
    <property type="component" value="Unassembled WGS sequence"/>
</dbReference>
<evidence type="ECO:0000313" key="2">
    <source>
        <dbReference type="Proteomes" id="UP000245489"/>
    </source>
</evidence>
<gene>
    <name evidence="1" type="ORF">LV89_02959</name>
</gene>
<proteinExistence type="predicted"/>
<accession>A0A316E310</accession>
<organism evidence="1 2">
    <name type="scientific">Arcicella aurantiaca</name>
    <dbReference type="NCBI Taxonomy" id="591202"/>
    <lineage>
        <taxon>Bacteria</taxon>
        <taxon>Pseudomonadati</taxon>
        <taxon>Bacteroidota</taxon>
        <taxon>Cytophagia</taxon>
        <taxon>Cytophagales</taxon>
        <taxon>Flectobacillaceae</taxon>
        <taxon>Arcicella</taxon>
    </lineage>
</organism>